<dbReference type="Pfam" id="PF00481">
    <property type="entry name" value="PP2C"/>
    <property type="match status" value="1"/>
</dbReference>
<dbReference type="PANTHER" id="PTHR48051:SF1">
    <property type="entry name" value="RAS SUPPRESSOR PROTEIN 1"/>
    <property type="match status" value="1"/>
</dbReference>
<dbReference type="SUPFAM" id="SSF52058">
    <property type="entry name" value="L domain-like"/>
    <property type="match status" value="2"/>
</dbReference>
<dbReference type="Gene3D" id="3.60.40.10">
    <property type="entry name" value="PPM-type phosphatase domain"/>
    <property type="match status" value="1"/>
</dbReference>
<organism evidence="5 6">
    <name type="scientific">Tritrichomonas musculus</name>
    <dbReference type="NCBI Taxonomy" id="1915356"/>
    <lineage>
        <taxon>Eukaryota</taxon>
        <taxon>Metamonada</taxon>
        <taxon>Parabasalia</taxon>
        <taxon>Tritrichomonadida</taxon>
        <taxon>Tritrichomonadidae</taxon>
        <taxon>Tritrichomonas</taxon>
    </lineage>
</organism>
<dbReference type="SMART" id="SM00364">
    <property type="entry name" value="LRR_BAC"/>
    <property type="match status" value="10"/>
</dbReference>
<sequence length="906" mass="102070">MGNSASYDMNQDTGNVDLVNQNLTEIPFIPLLETDAKHLYLSRNKFASLPEKLEQVMSIDLSKNGLGPSLPISIAKPLSSYRNLHTLILAYNQLKDLTESFKSEKILTFNLSTNRFNKLPANFNKNFPNIKTLYFDCNFLKKISNFQSEKIVTLTLSLNCIETIDTSTISLPQLTKLNLSKNHINTLPNNLSKSFPILESLDLSDNFLSEIPENEANDQSDDDESFAFPQTLQELNLSNNTLEHLSKSLTSLPNLTSLNVSNNKLTEIPEITAPITKLDATQNQITKISKQTLKSIKDLTFSKNQLEKFPIELKMKQTNSIVVDHNNIQEIKLSNLQLKTILPKTITLIDLSFNHIETLPKEIFECLPNLQTFSMSFNKISIIPSEINKCSKLTYLEISSNPIKTLPKMPLSLETITASNCQIESLDGVFCEPSTPNRYYSSAEPLRKKERDEENEENGGSNKLADNLSKSESHFTFSGLKHVDFSENNLESFPNLPNLQIINLSHNRLKKFPTITSQTRILDVSMNEIEKVPEIINSPFLVELNLSYNKITKLPKFQKMSHLQYLEFQGNPITGKLDISEMKVIDMIDASRTNLTSISSKIGISSSTEIITSKKDLKILSKEKVANKGMIYINQKVEDNKCSIGYTEILGLRDSMEDSLIIREDLHLYAVSDGHGGSNTSRFISSKLVDEFERENGIHQAGKSKNKSKSKGKDKGKSAKSKKEMIYSIFKETEKALKKRNFLDGSTICLCHLYRSSLNRKIITAHLGDARALIVCNNGSFRELTNDHKPYIRGEFERIHKNFGMISQENRVDGVLAISRSLGDNYIDGIIREPEINETDIIDDTDKFLVICCDGVFDVLSNDEVAKIVCNAENAEEAAFKIRNVAFGVRSLDNISVIVVHLMNND</sequence>
<dbReference type="InterPro" id="IPR050216">
    <property type="entry name" value="LRR_domain-containing"/>
</dbReference>
<feature type="region of interest" description="Disordered" evidence="3">
    <location>
        <begin position="696"/>
        <end position="720"/>
    </location>
</feature>
<dbReference type="InterPro" id="IPR003591">
    <property type="entry name" value="Leu-rich_rpt_typical-subtyp"/>
</dbReference>
<dbReference type="Pfam" id="PF13516">
    <property type="entry name" value="LRR_6"/>
    <property type="match status" value="1"/>
</dbReference>
<dbReference type="EMBL" id="JAPFFF010000051">
    <property type="protein sequence ID" value="KAK8839427.1"/>
    <property type="molecule type" value="Genomic_DNA"/>
</dbReference>
<evidence type="ECO:0000313" key="5">
    <source>
        <dbReference type="EMBL" id="KAK8839427.1"/>
    </source>
</evidence>
<feature type="region of interest" description="Disordered" evidence="3">
    <location>
        <begin position="441"/>
        <end position="467"/>
    </location>
</feature>
<dbReference type="SMART" id="SM00332">
    <property type="entry name" value="PP2Cc"/>
    <property type="match status" value="1"/>
</dbReference>
<dbReference type="CDD" id="cd00143">
    <property type="entry name" value="PP2Cc"/>
    <property type="match status" value="1"/>
</dbReference>
<dbReference type="SUPFAM" id="SSF81606">
    <property type="entry name" value="PP2C-like"/>
    <property type="match status" value="1"/>
</dbReference>
<evidence type="ECO:0000313" key="6">
    <source>
        <dbReference type="Proteomes" id="UP001470230"/>
    </source>
</evidence>
<gene>
    <name evidence="5" type="ORF">M9Y10_031777</name>
</gene>
<protein>
    <recommendedName>
        <fullName evidence="4">PPM-type phosphatase domain-containing protein</fullName>
    </recommendedName>
</protein>
<dbReference type="InterPro" id="IPR032675">
    <property type="entry name" value="LRR_dom_sf"/>
</dbReference>
<reference evidence="5 6" key="1">
    <citation type="submission" date="2024-04" db="EMBL/GenBank/DDBJ databases">
        <title>Tritrichomonas musculus Genome.</title>
        <authorList>
            <person name="Alves-Ferreira E."/>
            <person name="Grigg M."/>
            <person name="Lorenzi H."/>
            <person name="Galac M."/>
        </authorList>
    </citation>
    <scope>NUCLEOTIDE SEQUENCE [LARGE SCALE GENOMIC DNA]</scope>
    <source>
        <strain evidence="5 6">EAF2021</strain>
    </source>
</reference>
<accession>A0ABR2H0T8</accession>
<name>A0ABR2H0T8_9EUKA</name>
<keyword evidence="6" id="KW-1185">Reference proteome</keyword>
<keyword evidence="2" id="KW-0677">Repeat</keyword>
<dbReference type="PROSITE" id="PS51746">
    <property type="entry name" value="PPM_2"/>
    <property type="match status" value="1"/>
</dbReference>
<dbReference type="InterPro" id="IPR001611">
    <property type="entry name" value="Leu-rich_rpt"/>
</dbReference>
<feature type="compositionally biased region" description="Basic and acidic residues" evidence="3">
    <location>
        <begin position="711"/>
        <end position="720"/>
    </location>
</feature>
<dbReference type="Gene3D" id="3.80.10.10">
    <property type="entry name" value="Ribonuclease Inhibitor"/>
    <property type="match status" value="4"/>
</dbReference>
<dbReference type="Proteomes" id="UP001470230">
    <property type="component" value="Unassembled WGS sequence"/>
</dbReference>
<keyword evidence="1" id="KW-0433">Leucine-rich repeat</keyword>
<dbReference type="InterPro" id="IPR001932">
    <property type="entry name" value="PPM-type_phosphatase-like_dom"/>
</dbReference>
<dbReference type="PANTHER" id="PTHR48051">
    <property type="match status" value="1"/>
</dbReference>
<dbReference type="SMART" id="SM00365">
    <property type="entry name" value="LRR_SD22"/>
    <property type="match status" value="6"/>
</dbReference>
<proteinExistence type="predicted"/>
<dbReference type="PRINTS" id="PR00019">
    <property type="entry name" value="LEURICHRPT"/>
</dbReference>
<dbReference type="SMART" id="SM00369">
    <property type="entry name" value="LRR_TYP"/>
    <property type="match status" value="9"/>
</dbReference>
<evidence type="ECO:0000256" key="1">
    <source>
        <dbReference type="ARBA" id="ARBA00022614"/>
    </source>
</evidence>
<dbReference type="PROSITE" id="PS51450">
    <property type="entry name" value="LRR"/>
    <property type="match status" value="6"/>
</dbReference>
<comment type="caution">
    <text evidence="5">The sequence shown here is derived from an EMBL/GenBank/DDBJ whole genome shotgun (WGS) entry which is preliminary data.</text>
</comment>
<evidence type="ECO:0000256" key="3">
    <source>
        <dbReference type="SAM" id="MobiDB-lite"/>
    </source>
</evidence>
<evidence type="ECO:0000259" key="4">
    <source>
        <dbReference type="PROSITE" id="PS51746"/>
    </source>
</evidence>
<dbReference type="Pfam" id="PF13855">
    <property type="entry name" value="LRR_8"/>
    <property type="match status" value="3"/>
</dbReference>
<evidence type="ECO:0000256" key="2">
    <source>
        <dbReference type="ARBA" id="ARBA00022737"/>
    </source>
</evidence>
<feature type="domain" description="PPM-type phosphatase" evidence="4">
    <location>
        <begin position="643"/>
        <end position="902"/>
    </location>
</feature>
<dbReference type="InterPro" id="IPR036457">
    <property type="entry name" value="PPM-type-like_dom_sf"/>
</dbReference>